<gene>
    <name evidence="1" type="ORF">C7416_10431</name>
</gene>
<name>A0A2W7PKG1_9BURK</name>
<dbReference type="EMBL" id="QKZN01000004">
    <property type="protein sequence ID" value="PZX29029.1"/>
    <property type="molecule type" value="Genomic_DNA"/>
</dbReference>
<comment type="caution">
    <text evidence="1">The sequence shown here is derived from an EMBL/GenBank/DDBJ whole genome shotgun (WGS) entry which is preliminary data.</text>
</comment>
<reference evidence="1" key="1">
    <citation type="submission" date="2018-06" db="EMBL/GenBank/DDBJ databases">
        <title>Genomic Encyclopedia of Type Strains, Phase IV (KMG-V): Genome sequencing to study the core and pangenomes of soil and plant-associated prokaryotes.</title>
        <authorList>
            <person name="Whitman W."/>
        </authorList>
    </citation>
    <scope>NUCLEOTIDE SEQUENCE [LARGE SCALE GENOMIC DNA]</scope>
    <source>
        <strain evidence="1">MLR2-44</strain>
    </source>
</reference>
<proteinExistence type="predicted"/>
<evidence type="ECO:0000313" key="2">
    <source>
        <dbReference type="Proteomes" id="UP000249638"/>
    </source>
</evidence>
<accession>A0A2W7PKG1</accession>
<dbReference type="Proteomes" id="UP000249638">
    <property type="component" value="Unassembled WGS sequence"/>
</dbReference>
<organism evidence="1 2">
    <name type="scientific">Cupriavidus phytorum</name>
    <dbReference type="NCBI Taxonomy" id="3024399"/>
    <lineage>
        <taxon>Bacteria</taxon>
        <taxon>Pseudomonadati</taxon>
        <taxon>Pseudomonadota</taxon>
        <taxon>Betaproteobacteria</taxon>
        <taxon>Burkholderiales</taxon>
        <taxon>Burkholderiaceae</taxon>
        <taxon>Cupriavidus</taxon>
    </lineage>
</organism>
<dbReference type="AlphaFoldDB" id="A0A2W7PKG1"/>
<keyword evidence="2" id="KW-1185">Reference proteome</keyword>
<sequence length="38" mass="4273">MTGTQQHAISAKANFLRLQEVKRSGRSQNRVMMRGGKV</sequence>
<protein>
    <submittedName>
        <fullName evidence="1">Uncharacterized protein</fullName>
    </submittedName>
</protein>
<evidence type="ECO:0000313" key="1">
    <source>
        <dbReference type="EMBL" id="PZX29029.1"/>
    </source>
</evidence>